<organism evidence="1 2">
    <name type="scientific">Amblyomma americanum</name>
    <name type="common">Lone star tick</name>
    <dbReference type="NCBI Taxonomy" id="6943"/>
    <lineage>
        <taxon>Eukaryota</taxon>
        <taxon>Metazoa</taxon>
        <taxon>Ecdysozoa</taxon>
        <taxon>Arthropoda</taxon>
        <taxon>Chelicerata</taxon>
        <taxon>Arachnida</taxon>
        <taxon>Acari</taxon>
        <taxon>Parasitiformes</taxon>
        <taxon>Ixodida</taxon>
        <taxon>Ixodoidea</taxon>
        <taxon>Ixodidae</taxon>
        <taxon>Amblyomminae</taxon>
        <taxon>Amblyomma</taxon>
    </lineage>
</organism>
<dbReference type="EMBL" id="JARKHS020009105">
    <property type="protein sequence ID" value="KAK8780204.1"/>
    <property type="molecule type" value="Genomic_DNA"/>
</dbReference>
<evidence type="ECO:0000313" key="1">
    <source>
        <dbReference type="EMBL" id="KAK8780204.1"/>
    </source>
</evidence>
<comment type="caution">
    <text evidence="1">The sequence shown here is derived from an EMBL/GenBank/DDBJ whole genome shotgun (WGS) entry which is preliminary data.</text>
</comment>
<proteinExistence type="predicted"/>
<evidence type="ECO:0000313" key="2">
    <source>
        <dbReference type="Proteomes" id="UP001321473"/>
    </source>
</evidence>
<dbReference type="PANTHER" id="PTHR33198">
    <property type="entry name" value="ANK_REP_REGION DOMAIN-CONTAINING PROTEIN-RELATED"/>
    <property type="match status" value="1"/>
</dbReference>
<dbReference type="PANTHER" id="PTHR33198:SF19">
    <property type="entry name" value="CCHC-TYPE DOMAIN-CONTAINING PROTEIN"/>
    <property type="match status" value="1"/>
</dbReference>
<keyword evidence="2" id="KW-1185">Reference proteome</keyword>
<evidence type="ECO:0008006" key="3">
    <source>
        <dbReference type="Google" id="ProtNLM"/>
    </source>
</evidence>
<dbReference type="Proteomes" id="UP001321473">
    <property type="component" value="Unassembled WGS sequence"/>
</dbReference>
<name>A0AAQ4EZ82_AMBAM</name>
<sequence length="162" mass="18782">MPEFNPRSDNKKSYFERFENFVALNEVPEAKKLRLFLNVVGGTVYEELQKILVPDSPTRKTCAEIQKAPEHRFSPEYSVIAEGCKFNKRKQQEGECVKDFMTELKHLARNCEFKAFLNDVLRDRLVAGLRDQETQRILFATDDLNFGKACKIALEKTCREAN</sequence>
<dbReference type="AlphaFoldDB" id="A0AAQ4EZ82"/>
<protein>
    <recommendedName>
        <fullName evidence="3">Retrotransposon gag domain-containing protein</fullName>
    </recommendedName>
</protein>
<reference evidence="1 2" key="1">
    <citation type="journal article" date="2023" name="Arcadia Sci">
        <title>De novo assembly of a long-read Amblyomma americanum tick genome.</title>
        <authorList>
            <person name="Chou S."/>
            <person name="Poskanzer K.E."/>
            <person name="Rollins M."/>
            <person name="Thuy-Boun P.S."/>
        </authorList>
    </citation>
    <scope>NUCLEOTIDE SEQUENCE [LARGE SCALE GENOMIC DNA]</scope>
    <source>
        <strain evidence="1">F_SG_1</strain>
        <tissue evidence="1">Salivary glands</tissue>
    </source>
</reference>
<accession>A0AAQ4EZ82</accession>
<gene>
    <name evidence="1" type="ORF">V5799_018456</name>
</gene>